<gene>
    <name evidence="9" type="ORF">NIE36_06600</name>
    <name evidence="8" type="ORF">OSB80_06610</name>
</gene>
<proteinExistence type="predicted"/>
<dbReference type="EMBL" id="JAPKHW010000004">
    <property type="protein sequence ID" value="MCX4145051.1"/>
    <property type="molecule type" value="Genomic_DNA"/>
</dbReference>
<dbReference type="PANTHER" id="PTHR43124">
    <property type="entry name" value="PURINE EFFLUX PUMP PBUE"/>
    <property type="match status" value="1"/>
</dbReference>
<accession>A0AAP5ELQ1</accession>
<evidence type="ECO:0000256" key="6">
    <source>
        <dbReference type="SAM" id="Phobius"/>
    </source>
</evidence>
<feature type="transmembrane region" description="Helical" evidence="6">
    <location>
        <begin position="269"/>
        <end position="299"/>
    </location>
</feature>
<evidence type="ECO:0000313" key="10">
    <source>
        <dbReference type="Proteomes" id="UP001209412"/>
    </source>
</evidence>
<dbReference type="RefSeq" id="WP_266257064.1">
    <property type="nucleotide sequence ID" value="NZ_JAMXWF010000004.1"/>
</dbReference>
<evidence type="ECO:0000256" key="2">
    <source>
        <dbReference type="ARBA" id="ARBA00022475"/>
    </source>
</evidence>
<dbReference type="InterPro" id="IPR050189">
    <property type="entry name" value="MFS_Efflux_Transporters"/>
</dbReference>
<evidence type="ECO:0000256" key="5">
    <source>
        <dbReference type="ARBA" id="ARBA00023136"/>
    </source>
</evidence>
<dbReference type="InterPro" id="IPR036259">
    <property type="entry name" value="MFS_trans_sf"/>
</dbReference>
<dbReference type="InterPro" id="IPR011701">
    <property type="entry name" value="MFS"/>
</dbReference>
<dbReference type="InterPro" id="IPR020846">
    <property type="entry name" value="MFS_dom"/>
</dbReference>
<feature type="transmembrane region" description="Helical" evidence="6">
    <location>
        <begin position="39"/>
        <end position="62"/>
    </location>
</feature>
<feature type="transmembrane region" description="Helical" evidence="6">
    <location>
        <begin position="200"/>
        <end position="219"/>
    </location>
</feature>
<comment type="caution">
    <text evidence="9">The sequence shown here is derived from an EMBL/GenBank/DDBJ whole genome shotgun (WGS) entry which is preliminary data.</text>
</comment>
<protein>
    <submittedName>
        <fullName evidence="9">MFS transporter</fullName>
    </submittedName>
</protein>
<dbReference type="Proteomes" id="UP001242288">
    <property type="component" value="Unassembled WGS sequence"/>
</dbReference>
<keyword evidence="3 6" id="KW-0812">Transmembrane</keyword>
<dbReference type="AlphaFoldDB" id="A0AAP5ELQ1"/>
<dbReference type="SUPFAM" id="SSF103473">
    <property type="entry name" value="MFS general substrate transporter"/>
    <property type="match status" value="1"/>
</dbReference>
<dbReference type="GO" id="GO:0022857">
    <property type="term" value="F:transmembrane transporter activity"/>
    <property type="evidence" value="ECO:0007669"/>
    <property type="project" value="InterPro"/>
</dbReference>
<evidence type="ECO:0000313" key="11">
    <source>
        <dbReference type="Proteomes" id="UP001242288"/>
    </source>
</evidence>
<keyword evidence="10" id="KW-1185">Reference proteome</keyword>
<keyword evidence="2" id="KW-1003">Cell membrane</keyword>
<evidence type="ECO:0000256" key="1">
    <source>
        <dbReference type="ARBA" id="ARBA00004651"/>
    </source>
</evidence>
<dbReference type="CDD" id="cd17324">
    <property type="entry name" value="MFS_NepI_like"/>
    <property type="match status" value="1"/>
</dbReference>
<dbReference type="PANTHER" id="PTHR43124:SF10">
    <property type="entry name" value="PURINE EFFLUX PUMP PBUE"/>
    <property type="match status" value="1"/>
</dbReference>
<dbReference type="PROSITE" id="PS50850">
    <property type="entry name" value="MFS"/>
    <property type="match status" value="1"/>
</dbReference>
<dbReference type="Pfam" id="PF07690">
    <property type="entry name" value="MFS_1"/>
    <property type="match status" value="1"/>
</dbReference>
<dbReference type="Gene3D" id="1.20.1250.20">
    <property type="entry name" value="MFS general substrate transporter like domains"/>
    <property type="match status" value="1"/>
</dbReference>
<feature type="transmembrane region" description="Helical" evidence="6">
    <location>
        <begin position="95"/>
        <end position="116"/>
    </location>
</feature>
<comment type="subcellular location">
    <subcellularLocation>
        <location evidence="1">Cell membrane</location>
        <topology evidence="1">Multi-pass membrane protein</topology>
    </subcellularLocation>
</comment>
<evidence type="ECO:0000313" key="8">
    <source>
        <dbReference type="EMBL" id="MCX4145051.1"/>
    </source>
</evidence>
<feature type="transmembrane region" description="Helical" evidence="6">
    <location>
        <begin position="69"/>
        <end position="89"/>
    </location>
</feature>
<feature type="transmembrane region" description="Helical" evidence="6">
    <location>
        <begin position="128"/>
        <end position="150"/>
    </location>
</feature>
<sequence>MIRILWPFTLGAFALGLDAYVLAGLLPAMAHDLHVPQASVGLGIAIFTAAYAVSAPTLSPLAARRSTRLGLLAGLSLFTLGNILTIMSSSLQVLLFSRAIAGLGAGIFSPLASSTAANMVEASQKGRALSTVLGGLGSGSAFGVPVGLAIEKCFGWRWTIALLVLLGLIAAAGVVLYRAELPKVRTIDWKARLSALRTPFTLATLSVTFFTSFSALGLYTYIAEVMMSRGMNDRVGTLIWLWGVGGMIGSLCIGKVIDHHLPPSRVTPMLLCTIVISYLLVGYAGIAGAAVGCFIWGLAGWATIAPQQHALMNHDPSNAVAALAWNSSINYLGGAIGAVVGSVLLSAYLAPTSLPLFAMVGAAVAIGIHSAKLRIPVGTAP</sequence>
<name>A0AAP5ELQ1_9BURK</name>
<evidence type="ECO:0000313" key="9">
    <source>
        <dbReference type="EMBL" id="MDQ6406883.1"/>
    </source>
</evidence>
<feature type="domain" description="Major facilitator superfamily (MFS) profile" evidence="7">
    <location>
        <begin position="4"/>
        <end position="379"/>
    </location>
</feature>
<reference evidence="9" key="1">
    <citation type="submission" date="2022-06" db="EMBL/GenBank/DDBJ databases">
        <title>PHB producers.</title>
        <authorList>
            <person name="Besaury L."/>
        </authorList>
    </citation>
    <scope>NUCLEOTIDE SEQUENCE</scope>
    <source>
        <strain evidence="9 10">SEWS6</strain>
    </source>
</reference>
<dbReference type="GO" id="GO:0005886">
    <property type="term" value="C:plasma membrane"/>
    <property type="evidence" value="ECO:0007669"/>
    <property type="project" value="UniProtKB-SubCell"/>
</dbReference>
<keyword evidence="5 6" id="KW-0472">Membrane</keyword>
<dbReference type="EMBL" id="JAMXWF010000004">
    <property type="protein sequence ID" value="MDQ6406883.1"/>
    <property type="molecule type" value="Genomic_DNA"/>
</dbReference>
<evidence type="ECO:0000259" key="7">
    <source>
        <dbReference type="PROSITE" id="PS50850"/>
    </source>
</evidence>
<feature type="transmembrane region" description="Helical" evidence="6">
    <location>
        <begin position="356"/>
        <end position="375"/>
    </location>
</feature>
<dbReference type="Proteomes" id="UP001209412">
    <property type="component" value="Unassembled WGS sequence"/>
</dbReference>
<feature type="transmembrane region" description="Helical" evidence="6">
    <location>
        <begin position="239"/>
        <end position="257"/>
    </location>
</feature>
<feature type="transmembrane region" description="Helical" evidence="6">
    <location>
        <begin position="156"/>
        <end position="179"/>
    </location>
</feature>
<organism evidence="9 11">
    <name type="scientific">Paraburkholderia madseniana</name>
    <dbReference type="NCBI Taxonomy" id="2599607"/>
    <lineage>
        <taxon>Bacteria</taxon>
        <taxon>Pseudomonadati</taxon>
        <taxon>Pseudomonadota</taxon>
        <taxon>Betaproteobacteria</taxon>
        <taxon>Burkholderiales</taxon>
        <taxon>Burkholderiaceae</taxon>
        <taxon>Paraburkholderia</taxon>
    </lineage>
</organism>
<evidence type="ECO:0000256" key="3">
    <source>
        <dbReference type="ARBA" id="ARBA00022692"/>
    </source>
</evidence>
<evidence type="ECO:0000256" key="4">
    <source>
        <dbReference type="ARBA" id="ARBA00022989"/>
    </source>
</evidence>
<feature type="transmembrane region" description="Helical" evidence="6">
    <location>
        <begin position="329"/>
        <end position="349"/>
    </location>
</feature>
<keyword evidence="4 6" id="KW-1133">Transmembrane helix</keyword>